<protein>
    <submittedName>
        <fullName evidence="4">Rhodanese-like domain-containing protein</fullName>
    </submittedName>
</protein>
<evidence type="ECO:0000256" key="1">
    <source>
        <dbReference type="SAM" id="MobiDB-lite"/>
    </source>
</evidence>
<evidence type="ECO:0000313" key="4">
    <source>
        <dbReference type="EMBL" id="MBU2693410.1"/>
    </source>
</evidence>
<organism evidence="4 5">
    <name type="scientific">Eiseniibacteriota bacterium</name>
    <dbReference type="NCBI Taxonomy" id="2212470"/>
    <lineage>
        <taxon>Bacteria</taxon>
        <taxon>Candidatus Eiseniibacteriota</taxon>
    </lineage>
</organism>
<dbReference type="SMART" id="SM00450">
    <property type="entry name" value="RHOD"/>
    <property type="match status" value="1"/>
</dbReference>
<keyword evidence="2" id="KW-1133">Transmembrane helix</keyword>
<dbReference type="CDD" id="cd00158">
    <property type="entry name" value="RHOD"/>
    <property type="match status" value="1"/>
</dbReference>
<accession>A0A948RYL6</accession>
<feature type="region of interest" description="Disordered" evidence="1">
    <location>
        <begin position="158"/>
        <end position="189"/>
    </location>
</feature>
<reference evidence="4" key="1">
    <citation type="submission" date="2021-05" db="EMBL/GenBank/DDBJ databases">
        <title>Energy efficiency and biological interactions define the core microbiome of deep oligotrophic groundwater.</title>
        <authorList>
            <person name="Mehrshad M."/>
            <person name="Lopez-Fernandez M."/>
            <person name="Bell E."/>
            <person name="Bernier-Latmani R."/>
            <person name="Bertilsson S."/>
            <person name="Dopson M."/>
        </authorList>
    </citation>
    <scope>NUCLEOTIDE SEQUENCE</scope>
    <source>
        <strain evidence="4">Modern_marine.mb.64</strain>
    </source>
</reference>
<name>A0A948RYL6_UNCEI</name>
<dbReference type="EMBL" id="JAHJDP010000119">
    <property type="protein sequence ID" value="MBU2693410.1"/>
    <property type="molecule type" value="Genomic_DNA"/>
</dbReference>
<feature type="transmembrane region" description="Helical" evidence="2">
    <location>
        <begin position="9"/>
        <end position="26"/>
    </location>
</feature>
<dbReference type="InterPro" id="IPR036873">
    <property type="entry name" value="Rhodanese-like_dom_sf"/>
</dbReference>
<feature type="compositionally biased region" description="Acidic residues" evidence="1">
    <location>
        <begin position="164"/>
        <end position="189"/>
    </location>
</feature>
<dbReference type="PROSITE" id="PS00380">
    <property type="entry name" value="RHODANESE_1"/>
    <property type="match status" value="1"/>
</dbReference>
<feature type="domain" description="Rhodanese" evidence="3">
    <location>
        <begin position="62"/>
        <end position="155"/>
    </location>
</feature>
<dbReference type="GO" id="GO:0004792">
    <property type="term" value="F:thiosulfate-cyanide sulfurtransferase activity"/>
    <property type="evidence" value="ECO:0007669"/>
    <property type="project" value="InterPro"/>
</dbReference>
<gene>
    <name evidence="4" type="ORF">KJ970_21035</name>
</gene>
<comment type="caution">
    <text evidence="4">The sequence shown here is derived from an EMBL/GenBank/DDBJ whole genome shotgun (WGS) entry which is preliminary data.</text>
</comment>
<dbReference type="InterPro" id="IPR001763">
    <property type="entry name" value="Rhodanese-like_dom"/>
</dbReference>
<dbReference type="Gene3D" id="3.40.250.10">
    <property type="entry name" value="Rhodanese-like domain"/>
    <property type="match status" value="1"/>
</dbReference>
<evidence type="ECO:0000313" key="5">
    <source>
        <dbReference type="Proteomes" id="UP000777784"/>
    </source>
</evidence>
<proteinExistence type="predicted"/>
<dbReference type="SUPFAM" id="SSF52821">
    <property type="entry name" value="Rhodanese/Cell cycle control phosphatase"/>
    <property type="match status" value="1"/>
</dbReference>
<sequence>MHLNLRRGFLELFVLVILTIVASYFLQRMRAEPLPTRIPSEAWTIESSAVWVSPSRAVDLYNKGNLLFVDIREEESFREGHIPGAINLPVSRLRELYDTFLPWAQGQRLCLYGEVENAADLDEALLELEDLGHTALTAFPYGWDAWVHHGGKIESGADGVLEPAWEEYEGDESEEYGGDESEEDAEEAR</sequence>
<keyword evidence="2" id="KW-0472">Membrane</keyword>
<keyword evidence="2" id="KW-0812">Transmembrane</keyword>
<evidence type="ECO:0000259" key="3">
    <source>
        <dbReference type="PROSITE" id="PS50206"/>
    </source>
</evidence>
<dbReference type="Pfam" id="PF00581">
    <property type="entry name" value="Rhodanese"/>
    <property type="match status" value="1"/>
</dbReference>
<dbReference type="Proteomes" id="UP000777784">
    <property type="component" value="Unassembled WGS sequence"/>
</dbReference>
<dbReference type="AlphaFoldDB" id="A0A948RYL6"/>
<dbReference type="PROSITE" id="PS50206">
    <property type="entry name" value="RHODANESE_3"/>
    <property type="match status" value="1"/>
</dbReference>
<dbReference type="InterPro" id="IPR001307">
    <property type="entry name" value="Thiosulphate_STrfase_CS"/>
</dbReference>
<evidence type="ECO:0000256" key="2">
    <source>
        <dbReference type="SAM" id="Phobius"/>
    </source>
</evidence>